<sequence length="340" mass="38797">MLSFPPHTSNKLQPLDVGVFGAFKTSLKRALNNWMINNVGRTVSLYDIGEISSGPFLDAFTPKNILASFRKPGIFPFHPNVCKDSDFLSEEPKEDYLNKDCSIDEITPQTSTISEEVLDISNTKTPKLKSFEPLASTSSISSLLEKKQTISPAIIRPIPTMKTVPKSTKGREKSKSTIYTDSPEYKKILEKNQKKRENEAKKKGVKRDVFKNKKRELPESSDESDVDSLFSLRFESSLGLNSIPELTDDQQIEVGNFVLVQFPTKTTIVYYIGEVLKEVAFKEFKIKFLRRKFNQNRFYYPKVDDIPEVNRQDIIAIMPDPVLTNKYLELDVTLDSYNIK</sequence>
<dbReference type="Proteomes" id="UP001652700">
    <property type="component" value="Unplaced"/>
</dbReference>
<organism evidence="2 3">
    <name type="scientific">Diabrotica virgifera virgifera</name>
    <name type="common">western corn rootworm</name>
    <dbReference type="NCBI Taxonomy" id="50390"/>
    <lineage>
        <taxon>Eukaryota</taxon>
        <taxon>Metazoa</taxon>
        <taxon>Ecdysozoa</taxon>
        <taxon>Arthropoda</taxon>
        <taxon>Hexapoda</taxon>
        <taxon>Insecta</taxon>
        <taxon>Pterygota</taxon>
        <taxon>Neoptera</taxon>
        <taxon>Endopterygota</taxon>
        <taxon>Coleoptera</taxon>
        <taxon>Polyphaga</taxon>
        <taxon>Cucujiformia</taxon>
        <taxon>Chrysomeloidea</taxon>
        <taxon>Chrysomelidae</taxon>
        <taxon>Galerucinae</taxon>
        <taxon>Diabroticina</taxon>
        <taxon>Diabroticites</taxon>
        <taxon>Diabrotica</taxon>
    </lineage>
</organism>
<evidence type="ECO:0000313" key="3">
    <source>
        <dbReference type="Proteomes" id="UP001652700"/>
    </source>
</evidence>
<dbReference type="RefSeq" id="XP_050509590.1">
    <property type="nucleotide sequence ID" value="XM_050653633.1"/>
</dbReference>
<dbReference type="Pfam" id="PF03184">
    <property type="entry name" value="DDE_1"/>
    <property type="match status" value="1"/>
</dbReference>
<proteinExistence type="predicted"/>
<protein>
    <recommendedName>
        <fullName evidence="1">DDE-1 domain-containing protein</fullName>
    </recommendedName>
</protein>
<dbReference type="EnsemblMetazoa" id="XM_050653633.1">
    <property type="protein sequence ID" value="XP_050509590.1"/>
    <property type="gene ID" value="LOC126886642"/>
</dbReference>
<evidence type="ECO:0000259" key="1">
    <source>
        <dbReference type="Pfam" id="PF03184"/>
    </source>
</evidence>
<feature type="domain" description="DDE-1" evidence="1">
    <location>
        <begin position="2"/>
        <end position="39"/>
    </location>
</feature>
<keyword evidence="3" id="KW-1185">Reference proteome</keyword>
<dbReference type="GeneID" id="126886642"/>
<name>A0ABM5KHC1_DIAVI</name>
<accession>A0ABM5KHC1</accession>
<evidence type="ECO:0000313" key="2">
    <source>
        <dbReference type="EnsemblMetazoa" id="XP_050509590.1"/>
    </source>
</evidence>
<dbReference type="InterPro" id="IPR004875">
    <property type="entry name" value="DDE_SF_endonuclease_dom"/>
</dbReference>
<reference evidence="2" key="1">
    <citation type="submission" date="2025-05" db="UniProtKB">
        <authorList>
            <consortium name="EnsemblMetazoa"/>
        </authorList>
    </citation>
    <scope>IDENTIFICATION</scope>
</reference>